<dbReference type="Proteomes" id="UP000826212">
    <property type="component" value="Chromosome"/>
</dbReference>
<sequence length="342" mass="39408">MLYRNLFLNLLLSFIPFCLFAQYTPSYVGKDATEKYPYLLPIGAQKIVKLGNDLPLPVGLMFNYVHQKTEVNTTDLMLSFEEFGTYQDFSWVEFDKARNTTNVMNIRLDAWLFPFLNIYGIYAHSWTDANTQVTFPVDIPIHTEPTANTVGFGGVLAYGFKHYYMALNFNRSYTYSSALTSTIKGNIASFRLGRNFNITGLHKIGLNIGCQYQNFNSYSKGSIDMSKALGFIDTPEVHEVVDQIKTGAAEFYNNLSKPQQVIVDRFIEGLQDKIPDPENYPSTLYYTFNKERVGDWAFLVGVQYLYSKRMWFRVDYGAGNGYRNLQFTFNYRFAHKLLSHNK</sequence>
<evidence type="ECO:0000313" key="2">
    <source>
        <dbReference type="Proteomes" id="UP000826212"/>
    </source>
</evidence>
<name>A0AC61NB26_9BACT</name>
<protein>
    <submittedName>
        <fullName evidence="1">Uncharacterized protein</fullName>
    </submittedName>
</protein>
<dbReference type="EMBL" id="CP081303">
    <property type="protein sequence ID" value="QZE12712.1"/>
    <property type="molecule type" value="Genomic_DNA"/>
</dbReference>
<proteinExistence type="predicted"/>
<organism evidence="1 2">
    <name type="scientific">Halosquirtibacter laminarini</name>
    <dbReference type="NCBI Taxonomy" id="3374600"/>
    <lineage>
        <taxon>Bacteria</taxon>
        <taxon>Pseudomonadati</taxon>
        <taxon>Bacteroidota</taxon>
        <taxon>Bacteroidia</taxon>
        <taxon>Marinilabiliales</taxon>
        <taxon>Prolixibacteraceae</taxon>
        <taxon>Halosquirtibacter</taxon>
    </lineage>
</organism>
<accession>A0AC61NB26</accession>
<reference evidence="1" key="1">
    <citation type="submission" date="2021-08" db="EMBL/GenBank/DDBJ databases">
        <title>Novel anaerobic bacterium isolated from sea squirt in East Sea, Republic of Korea.</title>
        <authorList>
            <person name="Nguyen T.H."/>
            <person name="Li Z."/>
            <person name="Lee Y.-J."/>
            <person name="Ko J."/>
            <person name="Kim S.-G."/>
        </authorList>
    </citation>
    <scope>NUCLEOTIDE SEQUENCE</scope>
    <source>
        <strain evidence="1">KCTC 25031</strain>
    </source>
</reference>
<gene>
    <name evidence="1" type="ORF">K4L44_08930</name>
</gene>
<evidence type="ECO:0000313" key="1">
    <source>
        <dbReference type="EMBL" id="QZE12712.1"/>
    </source>
</evidence>
<keyword evidence="2" id="KW-1185">Reference proteome</keyword>